<protein>
    <submittedName>
        <fullName evidence="1">Uncharacterized protein</fullName>
    </submittedName>
</protein>
<organism evidence="1 2">
    <name type="scientific">Candidatus Electrothrix aarhusensis</name>
    <dbReference type="NCBI Taxonomy" id="1859131"/>
    <lineage>
        <taxon>Bacteria</taxon>
        <taxon>Pseudomonadati</taxon>
        <taxon>Thermodesulfobacteriota</taxon>
        <taxon>Desulfobulbia</taxon>
        <taxon>Desulfobulbales</taxon>
        <taxon>Desulfobulbaceae</taxon>
        <taxon>Candidatus Electrothrix</taxon>
    </lineage>
</organism>
<accession>A0A444J546</accession>
<dbReference type="AlphaFoldDB" id="A0A444J546"/>
<gene>
    <name evidence="1" type="ORF">H206_05232</name>
</gene>
<dbReference type="EMBL" id="MTKO01000004">
    <property type="protein sequence ID" value="RWX48196.1"/>
    <property type="molecule type" value="Genomic_DNA"/>
</dbReference>
<dbReference type="Proteomes" id="UP000287853">
    <property type="component" value="Unassembled WGS sequence"/>
</dbReference>
<reference evidence="1 2" key="1">
    <citation type="submission" date="2017-01" db="EMBL/GenBank/DDBJ databases">
        <title>The cable genome- insights into the physiology and evolution of filamentous bacteria capable of sulfide oxidation via long distance electron transfer.</title>
        <authorList>
            <person name="Schreiber L."/>
            <person name="Bjerg J.T."/>
            <person name="Boggild A."/>
            <person name="Van De Vossenberg J."/>
            <person name="Meysman F."/>
            <person name="Nielsen L.P."/>
            <person name="Schramm A."/>
            <person name="Kjeldsen K.U."/>
        </authorList>
    </citation>
    <scope>NUCLEOTIDE SEQUENCE [LARGE SCALE GENOMIC DNA]</scope>
    <source>
        <strain evidence="1">MCF</strain>
    </source>
</reference>
<evidence type="ECO:0000313" key="1">
    <source>
        <dbReference type="EMBL" id="RWX48196.1"/>
    </source>
</evidence>
<name>A0A444J546_9BACT</name>
<comment type="caution">
    <text evidence="1">The sequence shown here is derived from an EMBL/GenBank/DDBJ whole genome shotgun (WGS) entry which is preliminary data.</text>
</comment>
<proteinExistence type="predicted"/>
<keyword evidence="2" id="KW-1185">Reference proteome</keyword>
<sequence>MFMARCRMRLIQVDGWFSSLSAHRRLSDLR</sequence>
<evidence type="ECO:0000313" key="2">
    <source>
        <dbReference type="Proteomes" id="UP000287853"/>
    </source>
</evidence>